<comment type="caution">
    <text evidence="1">The sequence shown here is derived from an EMBL/GenBank/DDBJ whole genome shotgun (WGS) entry which is preliminary data.</text>
</comment>
<evidence type="ECO:0000313" key="2">
    <source>
        <dbReference type="Proteomes" id="UP000886752"/>
    </source>
</evidence>
<sequence>MSAAQIRKFSVNAVHAVRPILAAGMVVFLWLLAKGSWAAEPLQYSALF</sequence>
<protein>
    <submittedName>
        <fullName evidence="1">Uncharacterized protein</fullName>
    </submittedName>
</protein>
<gene>
    <name evidence="1" type="ORF">H9894_07770</name>
</gene>
<dbReference type="EMBL" id="DXHV01000072">
    <property type="protein sequence ID" value="HIW01068.1"/>
    <property type="molecule type" value="Genomic_DNA"/>
</dbReference>
<dbReference type="Proteomes" id="UP000886752">
    <property type="component" value="Unassembled WGS sequence"/>
</dbReference>
<dbReference type="AlphaFoldDB" id="A0A9D1TPV4"/>
<proteinExistence type="predicted"/>
<organism evidence="1 2">
    <name type="scientific">Candidatus Desulfovibrio intestinipullorum</name>
    <dbReference type="NCBI Taxonomy" id="2838536"/>
    <lineage>
        <taxon>Bacteria</taxon>
        <taxon>Pseudomonadati</taxon>
        <taxon>Thermodesulfobacteriota</taxon>
        <taxon>Desulfovibrionia</taxon>
        <taxon>Desulfovibrionales</taxon>
        <taxon>Desulfovibrionaceae</taxon>
        <taxon>Desulfovibrio</taxon>
    </lineage>
</organism>
<reference evidence="1" key="1">
    <citation type="journal article" date="2021" name="PeerJ">
        <title>Extensive microbial diversity within the chicken gut microbiome revealed by metagenomics and culture.</title>
        <authorList>
            <person name="Gilroy R."/>
            <person name="Ravi A."/>
            <person name="Getino M."/>
            <person name="Pursley I."/>
            <person name="Horton D.L."/>
            <person name="Alikhan N.F."/>
            <person name="Baker D."/>
            <person name="Gharbi K."/>
            <person name="Hall N."/>
            <person name="Watson M."/>
            <person name="Adriaenssens E.M."/>
            <person name="Foster-Nyarko E."/>
            <person name="Jarju S."/>
            <person name="Secka A."/>
            <person name="Antonio M."/>
            <person name="Oren A."/>
            <person name="Chaudhuri R.R."/>
            <person name="La Ragione R."/>
            <person name="Hildebrand F."/>
            <person name="Pallen M.J."/>
        </authorList>
    </citation>
    <scope>NUCLEOTIDE SEQUENCE</scope>
    <source>
        <strain evidence="1">ChiHecec2B26-446</strain>
    </source>
</reference>
<name>A0A9D1TPV4_9BACT</name>
<accession>A0A9D1TPV4</accession>
<evidence type="ECO:0000313" key="1">
    <source>
        <dbReference type="EMBL" id="HIW01068.1"/>
    </source>
</evidence>
<reference evidence="1" key="2">
    <citation type="submission" date="2021-04" db="EMBL/GenBank/DDBJ databases">
        <authorList>
            <person name="Gilroy R."/>
        </authorList>
    </citation>
    <scope>NUCLEOTIDE SEQUENCE</scope>
    <source>
        <strain evidence="1">ChiHecec2B26-446</strain>
    </source>
</reference>